<dbReference type="PANTHER" id="PTHR40422">
    <property type="entry name" value="TRANSLATION MACHINERY-ASSOCIATED PROTEIN 17"/>
    <property type="match status" value="1"/>
</dbReference>
<dbReference type="OrthoDB" id="548474at2759"/>
<dbReference type="GO" id="GO:0070682">
    <property type="term" value="P:proteasome regulatory particle assembly"/>
    <property type="evidence" value="ECO:0007669"/>
    <property type="project" value="InterPro"/>
</dbReference>
<name>A0A9X0BF69_9EURO</name>
<dbReference type="AlphaFoldDB" id="A0A9X0BF69"/>
<reference evidence="2" key="2">
    <citation type="journal article" date="2023" name="IMA Fungus">
        <title>Comparative genomic study of the Penicillium genus elucidates a diverse pangenome and 15 lateral gene transfer events.</title>
        <authorList>
            <person name="Petersen C."/>
            <person name="Sorensen T."/>
            <person name="Nielsen M.R."/>
            <person name="Sondergaard T.E."/>
            <person name="Sorensen J.L."/>
            <person name="Fitzpatrick D.A."/>
            <person name="Frisvad J.C."/>
            <person name="Nielsen K.L."/>
        </authorList>
    </citation>
    <scope>NUCLEOTIDE SEQUENCE</scope>
    <source>
        <strain evidence="2">IBT 29677</strain>
    </source>
</reference>
<feature type="compositionally biased region" description="Low complexity" evidence="1">
    <location>
        <begin position="115"/>
        <end position="128"/>
    </location>
</feature>
<proteinExistence type="predicted"/>
<feature type="compositionally biased region" description="Basic and acidic residues" evidence="1">
    <location>
        <begin position="100"/>
        <end position="109"/>
    </location>
</feature>
<dbReference type="GeneID" id="81363790"/>
<dbReference type="RefSeq" id="XP_056494675.1">
    <property type="nucleotide sequence ID" value="XM_056624810.1"/>
</dbReference>
<dbReference type="Proteomes" id="UP001147747">
    <property type="component" value="Unassembled WGS sequence"/>
</dbReference>
<dbReference type="InterPro" id="IPR038966">
    <property type="entry name" value="TMA17"/>
</dbReference>
<organism evidence="2 3">
    <name type="scientific">Penicillium cosmopolitanum</name>
    <dbReference type="NCBI Taxonomy" id="1131564"/>
    <lineage>
        <taxon>Eukaryota</taxon>
        <taxon>Fungi</taxon>
        <taxon>Dikarya</taxon>
        <taxon>Ascomycota</taxon>
        <taxon>Pezizomycotina</taxon>
        <taxon>Eurotiomycetes</taxon>
        <taxon>Eurotiomycetidae</taxon>
        <taxon>Eurotiales</taxon>
        <taxon>Aspergillaceae</taxon>
        <taxon>Penicillium</taxon>
    </lineage>
</organism>
<evidence type="ECO:0000313" key="3">
    <source>
        <dbReference type="Proteomes" id="UP001147747"/>
    </source>
</evidence>
<dbReference type="PANTHER" id="PTHR40422:SF1">
    <property type="entry name" value="TRANSLATION MACHINERY-ASSOCIATED PROTEIN 17"/>
    <property type="match status" value="1"/>
</dbReference>
<evidence type="ECO:0000313" key="2">
    <source>
        <dbReference type="EMBL" id="KAJ5414829.1"/>
    </source>
</evidence>
<dbReference type="EMBL" id="JAPZBU010000002">
    <property type="protein sequence ID" value="KAJ5414829.1"/>
    <property type="molecule type" value="Genomic_DNA"/>
</dbReference>
<sequence>MAAQIFTINPEAFTEALKELPLSAVYAKVSELRNSIAHLHRSNAEMKDFLEASQSEDERREMEGYIRENEGVFASMRERLDMLRTEVERRGQSWIEEEGDGVKEEEKGDGVPVTNGDLNSSSNSNAAGQSGGDAEEGVYL</sequence>
<dbReference type="GO" id="GO:0030674">
    <property type="term" value="F:protein-macromolecule adaptor activity"/>
    <property type="evidence" value="ECO:0007669"/>
    <property type="project" value="TreeGrafter"/>
</dbReference>
<evidence type="ECO:0000256" key="1">
    <source>
        <dbReference type="SAM" id="MobiDB-lite"/>
    </source>
</evidence>
<protein>
    <submittedName>
        <fullName evidence="2">Uncharacterized protein</fullName>
    </submittedName>
</protein>
<keyword evidence="3" id="KW-1185">Reference proteome</keyword>
<accession>A0A9X0BF69</accession>
<reference evidence="2" key="1">
    <citation type="submission" date="2022-12" db="EMBL/GenBank/DDBJ databases">
        <authorList>
            <person name="Petersen C."/>
        </authorList>
    </citation>
    <scope>NUCLEOTIDE SEQUENCE</scope>
    <source>
        <strain evidence="2">IBT 29677</strain>
    </source>
</reference>
<gene>
    <name evidence="2" type="ORF">N7509_000163</name>
</gene>
<comment type="caution">
    <text evidence="2">The sequence shown here is derived from an EMBL/GenBank/DDBJ whole genome shotgun (WGS) entry which is preliminary data.</text>
</comment>
<feature type="region of interest" description="Disordered" evidence="1">
    <location>
        <begin position="88"/>
        <end position="140"/>
    </location>
</feature>